<reference evidence="2 3" key="2">
    <citation type="submission" date="2019-09" db="EMBL/GenBank/DDBJ databases">
        <authorList>
            <person name="Jin C."/>
        </authorList>
    </citation>
    <scope>NUCLEOTIDE SEQUENCE [LARGE SCALE GENOMIC DNA]</scope>
    <source>
        <strain evidence="2 3">BN130099</strain>
    </source>
</reference>
<proteinExistence type="predicted"/>
<dbReference type="RefSeq" id="WP_149726418.1">
    <property type="nucleotide sequence ID" value="NZ_VUJV01000001.1"/>
</dbReference>
<keyword evidence="1" id="KW-1133">Transmembrane helix</keyword>
<evidence type="ECO:0000256" key="1">
    <source>
        <dbReference type="SAM" id="Phobius"/>
    </source>
</evidence>
<keyword evidence="1" id="KW-0812">Transmembrane</keyword>
<organism evidence="2 3">
    <name type="scientific">Nocardioides humilatus</name>
    <dbReference type="NCBI Taxonomy" id="2607660"/>
    <lineage>
        <taxon>Bacteria</taxon>
        <taxon>Bacillati</taxon>
        <taxon>Actinomycetota</taxon>
        <taxon>Actinomycetes</taxon>
        <taxon>Propionibacteriales</taxon>
        <taxon>Nocardioidaceae</taxon>
        <taxon>Nocardioides</taxon>
    </lineage>
</organism>
<dbReference type="EMBL" id="VUJV01000001">
    <property type="protein sequence ID" value="KAA1420958.1"/>
    <property type="molecule type" value="Genomic_DNA"/>
</dbReference>
<evidence type="ECO:0008006" key="4">
    <source>
        <dbReference type="Google" id="ProtNLM"/>
    </source>
</evidence>
<evidence type="ECO:0000313" key="2">
    <source>
        <dbReference type="EMBL" id="KAA1420958.1"/>
    </source>
</evidence>
<feature type="transmembrane region" description="Helical" evidence="1">
    <location>
        <begin position="417"/>
        <end position="436"/>
    </location>
</feature>
<evidence type="ECO:0000313" key="3">
    <source>
        <dbReference type="Proteomes" id="UP000325003"/>
    </source>
</evidence>
<reference evidence="2 3" key="1">
    <citation type="submission" date="2019-09" db="EMBL/GenBank/DDBJ databases">
        <title>Nocardioides panacisoli sp. nov., isolated from the soil of a ginseng field.</title>
        <authorList>
            <person name="Cho C."/>
        </authorList>
    </citation>
    <scope>NUCLEOTIDE SEQUENCE [LARGE SCALE GENOMIC DNA]</scope>
    <source>
        <strain evidence="2 3">BN130099</strain>
    </source>
</reference>
<dbReference type="SUPFAM" id="SSF69304">
    <property type="entry name" value="Tricorn protease N-terminal domain"/>
    <property type="match status" value="1"/>
</dbReference>
<gene>
    <name evidence="2" type="ORF">F0U44_01035</name>
</gene>
<dbReference type="Gene3D" id="2.120.10.30">
    <property type="entry name" value="TolB, C-terminal domain"/>
    <property type="match status" value="1"/>
</dbReference>
<accession>A0A5B1LLE9</accession>
<name>A0A5B1LLE9_9ACTN</name>
<dbReference type="InterPro" id="IPR011042">
    <property type="entry name" value="6-blade_b-propeller_TolB-like"/>
</dbReference>
<protein>
    <recommendedName>
        <fullName evidence="4">WD40 repeat domain-containing protein</fullName>
    </recommendedName>
</protein>
<dbReference type="Proteomes" id="UP000325003">
    <property type="component" value="Unassembled WGS sequence"/>
</dbReference>
<comment type="caution">
    <text evidence="2">The sequence shown here is derived from an EMBL/GenBank/DDBJ whole genome shotgun (WGS) entry which is preliminary data.</text>
</comment>
<keyword evidence="1" id="KW-0472">Membrane</keyword>
<sequence length="441" mass="47885">MTGSELRDALDVVVREEAAAIHVDASAAWQQGRRRRLRRRVAVAAAAVAAIGIVATSVAVITDPPRPLDPASTDPVASSHPLRLDYLYWDDDLPSRTGPLAGLVERSGPDIYGWYAASPEGHLWLVDTDVDVLPSLSPDGSHLAYMRGGYKDAEWVVSDQVDGTEVTFPEIGTGVDSDLDRRYFQAAQSPSYWSPDGSAVLVNIGAMDPDEDPEPTAAVLGVDGSFSAITTPDTAGSSSFPLGWIDDRHIAVIGQSDTTNDLRVYVVDIRTTFPVREVRLLSKVDYSRVSQWFGTISTDGEVLATVSDRRIRYYSLQGPRQGRLRGSMTTPATFAGSCPLTWTGTDLYVPTATDRDTGASAILTRANGGTPILADPRLDISCSFWARTALEGPEHRGIGGRLFGTSESWLSWHWREVTISNVLGALLLTCGLVLTIRRRRR</sequence>
<keyword evidence="3" id="KW-1185">Reference proteome</keyword>
<feature type="transmembrane region" description="Helical" evidence="1">
    <location>
        <begin position="41"/>
        <end position="61"/>
    </location>
</feature>
<dbReference type="AlphaFoldDB" id="A0A5B1LLE9"/>